<dbReference type="PANTHER" id="PTHR35585">
    <property type="entry name" value="HHE DOMAIN PROTEIN (AFU_ORTHOLOGUE AFUA_4G00730)"/>
    <property type="match status" value="1"/>
</dbReference>
<comment type="caution">
    <text evidence="2">The sequence shown here is derived from an EMBL/GenBank/DDBJ whole genome shotgun (WGS) entry which is preliminary data.</text>
</comment>
<feature type="domain" description="Hemerythrin-like" evidence="1">
    <location>
        <begin position="4"/>
        <end position="118"/>
    </location>
</feature>
<name>A0ABP9KEE5_9ACTN</name>
<reference evidence="3" key="1">
    <citation type="journal article" date="2019" name="Int. J. Syst. Evol. Microbiol.">
        <title>The Global Catalogue of Microorganisms (GCM) 10K type strain sequencing project: providing services to taxonomists for standard genome sequencing and annotation.</title>
        <authorList>
            <consortium name="The Broad Institute Genomics Platform"/>
            <consortium name="The Broad Institute Genome Sequencing Center for Infectious Disease"/>
            <person name="Wu L."/>
            <person name="Ma J."/>
        </authorList>
    </citation>
    <scope>NUCLEOTIDE SEQUENCE [LARGE SCALE GENOMIC DNA]</scope>
    <source>
        <strain evidence="3">JCM 18410</strain>
    </source>
</reference>
<keyword evidence="3" id="KW-1185">Reference proteome</keyword>
<evidence type="ECO:0000313" key="3">
    <source>
        <dbReference type="Proteomes" id="UP001500124"/>
    </source>
</evidence>
<dbReference type="Pfam" id="PF01814">
    <property type="entry name" value="Hemerythrin"/>
    <property type="match status" value="1"/>
</dbReference>
<dbReference type="RefSeq" id="WP_345668554.1">
    <property type="nucleotide sequence ID" value="NZ_BAABKC010000039.1"/>
</dbReference>
<sequence>MGRLTQDHDRIRSLFDQIRAARPDGAERAALVERVTGALVRHAVAEKAHLYPAVRRHVPDGDVRVERELRAHREVGELLAALAAAEPADEEFTELLVAVVDRVTRQLVEQEQTLFPRLEAGCPREVLRDLGDKVRAAEASAPTRPRPAAPDAAPLVRLTAQVWGPLDRLRDRAARRGRG</sequence>
<dbReference type="Gene3D" id="1.20.120.520">
    <property type="entry name" value="nmb1532 protein domain like"/>
    <property type="match status" value="1"/>
</dbReference>
<organism evidence="2 3">
    <name type="scientific">Streptomyces similanensis</name>
    <dbReference type="NCBI Taxonomy" id="1274988"/>
    <lineage>
        <taxon>Bacteria</taxon>
        <taxon>Bacillati</taxon>
        <taxon>Actinomycetota</taxon>
        <taxon>Actinomycetes</taxon>
        <taxon>Kitasatosporales</taxon>
        <taxon>Streptomycetaceae</taxon>
        <taxon>Streptomyces</taxon>
    </lineage>
</organism>
<dbReference type="Proteomes" id="UP001500124">
    <property type="component" value="Unassembled WGS sequence"/>
</dbReference>
<gene>
    <name evidence="2" type="ORF">GCM10023336_26600</name>
</gene>
<proteinExistence type="predicted"/>
<accession>A0ABP9KEE5</accession>
<evidence type="ECO:0000259" key="1">
    <source>
        <dbReference type="Pfam" id="PF01814"/>
    </source>
</evidence>
<protein>
    <submittedName>
        <fullName evidence="2">Hemerythrin domain-containing protein</fullName>
    </submittedName>
</protein>
<evidence type="ECO:0000313" key="2">
    <source>
        <dbReference type="EMBL" id="GAA5054946.1"/>
    </source>
</evidence>
<dbReference type="InterPro" id="IPR012312">
    <property type="entry name" value="Hemerythrin-like"/>
</dbReference>
<dbReference type="PANTHER" id="PTHR35585:SF1">
    <property type="entry name" value="HHE DOMAIN PROTEIN (AFU_ORTHOLOGUE AFUA_4G00730)"/>
    <property type="match status" value="1"/>
</dbReference>
<dbReference type="EMBL" id="BAABKC010000039">
    <property type="protein sequence ID" value="GAA5054946.1"/>
    <property type="molecule type" value="Genomic_DNA"/>
</dbReference>